<organism evidence="2 3">
    <name type="scientific">Inquilinus limosus</name>
    <dbReference type="NCBI Taxonomy" id="171674"/>
    <lineage>
        <taxon>Bacteria</taxon>
        <taxon>Pseudomonadati</taxon>
        <taxon>Pseudomonadota</taxon>
        <taxon>Alphaproteobacteria</taxon>
        <taxon>Rhodospirillales</taxon>
        <taxon>Rhodospirillaceae</taxon>
        <taxon>Inquilinus</taxon>
    </lineage>
</organism>
<evidence type="ECO:0000313" key="3">
    <source>
        <dbReference type="Proteomes" id="UP000700706"/>
    </source>
</evidence>
<dbReference type="GO" id="GO:0010420">
    <property type="term" value="F:polyprenyldihydroxybenzoate methyltransferase activity"/>
    <property type="evidence" value="ECO:0007669"/>
    <property type="project" value="TreeGrafter"/>
</dbReference>
<protein>
    <submittedName>
        <fullName evidence="2">Class I SAM-dependent methyltransferase</fullName>
    </submittedName>
</protein>
<sequence length="282" mass="30089">MPDDVPYILGHSQAELRRLMLQASIIQPITRRLLQEAGLRPGMRVLDIGCGTGDVSLLAAELAGPSGSVVGIDRSAEAVAAARGRATALGCGQVTFRQAEAGAFDDPDPFDMAIGRYVLIHQADPAEMIRAAAAHVRPGGIVAFHELLLAGEHQTRPPLPLATEIWDGVLAAFASVMPHPDAAGRLVEHFHRAGLGQPALFCETPVGGGPDSPVYAWLVQSLRSLRPQMERIGRPVPADIDTLEDRLRAEAVAAHSQLVGPHQFCAWARVPQPGREGLSDFE</sequence>
<dbReference type="AlphaFoldDB" id="A0A952FLR2"/>
<accession>A0A952FLR2</accession>
<dbReference type="Gene3D" id="3.40.50.150">
    <property type="entry name" value="Vaccinia Virus protein VP39"/>
    <property type="match status" value="1"/>
</dbReference>
<comment type="caution">
    <text evidence="2">The sequence shown here is derived from an EMBL/GenBank/DDBJ whole genome shotgun (WGS) entry which is preliminary data.</text>
</comment>
<dbReference type="EMBL" id="JAEKLZ010000245">
    <property type="protein sequence ID" value="MBW8726962.1"/>
    <property type="molecule type" value="Genomic_DNA"/>
</dbReference>
<dbReference type="InterPro" id="IPR025714">
    <property type="entry name" value="Methyltranfer_dom"/>
</dbReference>
<keyword evidence="2" id="KW-0808">Transferase</keyword>
<dbReference type="PANTHER" id="PTHR43464">
    <property type="entry name" value="METHYLTRANSFERASE"/>
    <property type="match status" value="1"/>
</dbReference>
<dbReference type="Pfam" id="PF13847">
    <property type="entry name" value="Methyltransf_31"/>
    <property type="match status" value="1"/>
</dbReference>
<dbReference type="PANTHER" id="PTHR43464:SF23">
    <property type="entry name" value="JUVENILE HORMONE ACID O-METHYLTRANSFERASE"/>
    <property type="match status" value="1"/>
</dbReference>
<dbReference type="InterPro" id="IPR029063">
    <property type="entry name" value="SAM-dependent_MTases_sf"/>
</dbReference>
<reference evidence="2" key="1">
    <citation type="submission" date="2020-06" db="EMBL/GenBank/DDBJ databases">
        <title>Stable isotope informed genome-resolved metagenomics uncovers potential trophic interactions in rhizosphere soil.</title>
        <authorList>
            <person name="Starr E.P."/>
            <person name="Shi S."/>
            <person name="Blazewicz S.J."/>
            <person name="Koch B.J."/>
            <person name="Probst A.J."/>
            <person name="Hungate B.A."/>
            <person name="Pett-Ridge J."/>
            <person name="Firestone M.K."/>
            <person name="Banfield J.F."/>
        </authorList>
    </citation>
    <scope>NUCLEOTIDE SEQUENCE</scope>
    <source>
        <strain evidence="2">YM_69_17</strain>
    </source>
</reference>
<dbReference type="CDD" id="cd02440">
    <property type="entry name" value="AdoMet_MTases"/>
    <property type="match status" value="1"/>
</dbReference>
<dbReference type="SUPFAM" id="SSF53335">
    <property type="entry name" value="S-adenosyl-L-methionine-dependent methyltransferases"/>
    <property type="match status" value="1"/>
</dbReference>
<keyword evidence="2" id="KW-0489">Methyltransferase</keyword>
<evidence type="ECO:0000313" key="2">
    <source>
        <dbReference type="EMBL" id="MBW8726962.1"/>
    </source>
</evidence>
<gene>
    <name evidence="2" type="ORF">JF625_17680</name>
</gene>
<evidence type="ECO:0000259" key="1">
    <source>
        <dbReference type="Pfam" id="PF13847"/>
    </source>
</evidence>
<name>A0A952FLR2_9PROT</name>
<feature type="domain" description="Methyltransferase" evidence="1">
    <location>
        <begin position="40"/>
        <end position="145"/>
    </location>
</feature>
<dbReference type="Proteomes" id="UP000700706">
    <property type="component" value="Unassembled WGS sequence"/>
</dbReference>
<proteinExistence type="predicted"/>
<dbReference type="GO" id="GO:0032259">
    <property type="term" value="P:methylation"/>
    <property type="evidence" value="ECO:0007669"/>
    <property type="project" value="UniProtKB-KW"/>
</dbReference>